<proteinExistence type="predicted"/>
<dbReference type="InterPro" id="IPR047629">
    <property type="entry name" value="IS1182_transpos"/>
</dbReference>
<gene>
    <name evidence="4" type="ORF">NCTC13163_00463</name>
</gene>
<dbReference type="PANTHER" id="PTHR33408:SF2">
    <property type="entry name" value="TRANSPOSASE DDE DOMAIN-CONTAINING PROTEIN"/>
    <property type="match status" value="1"/>
</dbReference>
<reference evidence="4 5" key="1">
    <citation type="submission" date="2018-06" db="EMBL/GenBank/DDBJ databases">
        <authorList>
            <consortium name="Pathogen Informatics"/>
            <person name="Doyle S."/>
        </authorList>
    </citation>
    <scope>NUCLEOTIDE SEQUENCE [LARGE SCALE GENOMIC DNA]</scope>
    <source>
        <strain evidence="4 5">NCTC13163</strain>
    </source>
</reference>
<protein>
    <submittedName>
        <fullName evidence="4">Transposase DDE domain</fullName>
    </submittedName>
</protein>
<evidence type="ECO:0000259" key="3">
    <source>
        <dbReference type="Pfam" id="PF13751"/>
    </source>
</evidence>
<feature type="domain" description="Transposase InsH N-terminal" evidence="2">
    <location>
        <begin position="19"/>
        <end position="114"/>
    </location>
</feature>
<feature type="region of interest" description="Disordered" evidence="1">
    <location>
        <begin position="182"/>
        <end position="209"/>
    </location>
</feature>
<dbReference type="OrthoDB" id="2354774at2"/>
<feature type="compositionally biased region" description="Basic and acidic residues" evidence="1">
    <location>
        <begin position="182"/>
        <end position="191"/>
    </location>
</feature>
<dbReference type="InterPro" id="IPR008490">
    <property type="entry name" value="Transposase_InsH_N"/>
</dbReference>
<dbReference type="NCBIfam" id="NF033551">
    <property type="entry name" value="transpos_IS1182"/>
    <property type="match status" value="1"/>
</dbReference>
<accession>A0A377FQY9</accession>
<dbReference type="Proteomes" id="UP000254060">
    <property type="component" value="Unassembled WGS sequence"/>
</dbReference>
<dbReference type="STRING" id="1397694.GCA_000702585_00979"/>
<organism evidence="4 5">
    <name type="scientific">Exiguobacterium aurantiacum</name>
    <dbReference type="NCBI Taxonomy" id="33987"/>
    <lineage>
        <taxon>Bacteria</taxon>
        <taxon>Bacillati</taxon>
        <taxon>Bacillota</taxon>
        <taxon>Bacilli</taxon>
        <taxon>Bacillales</taxon>
        <taxon>Bacillales Family XII. Incertae Sedis</taxon>
        <taxon>Exiguobacterium</taxon>
    </lineage>
</organism>
<sequence>MIRKLTESETNRTQLEMVTLDELVPADHLVRKIEAVIDFGFIYPLVEDLYSEDRGRPSVDPVVLIKMTFLQYLFGIRSMRQTIREIETNVAYRWFLGFGFTDKVPHFSTFGKNYVRRFQYTNLFDDIFYHILEQAADAGFIDRSVLFVDSTHVKANANKRKLVKKTVRQEVKYYQEQLDAEVKRDREESGKKPLGPKKNQAEETKEIKVSTTDPESGYYVKGEREKQFAYSVHAASDAHGFVLGAIVTPGNVHDSLAFPDLLDKVSNRLIQPFAVAADSAYKNPAIAKLLIDRGILPVFPYTRPKGKKGAFKTKDFIYDEHHDVYICPNNELLTYSTTMREGKRKYVSNPTVCVNCPLLEQCTKSQKHQRIIERHLWQPYMDEVEDLRHTELNRNIYDRRKQTVERVFADAKEKHGMRWTRYRGLEKVSMQAMLTFAALNLKKMAGWAWKNAQPA</sequence>
<dbReference type="AlphaFoldDB" id="A0A377FQY9"/>
<dbReference type="RefSeq" id="WP_029334256.1">
    <property type="nucleotide sequence ID" value="NZ_UGGP01000001.1"/>
</dbReference>
<dbReference type="Pfam" id="PF13751">
    <property type="entry name" value="DDE_Tnp_1_6"/>
    <property type="match status" value="1"/>
</dbReference>
<dbReference type="PANTHER" id="PTHR33408">
    <property type="entry name" value="TRANSPOSASE"/>
    <property type="match status" value="1"/>
</dbReference>
<dbReference type="EMBL" id="UGGP01000001">
    <property type="protein sequence ID" value="STO07118.1"/>
    <property type="molecule type" value="Genomic_DNA"/>
</dbReference>
<name>A0A377FQY9_9BACL</name>
<dbReference type="Pfam" id="PF05598">
    <property type="entry name" value="DUF772"/>
    <property type="match status" value="1"/>
</dbReference>
<feature type="compositionally biased region" description="Basic and acidic residues" evidence="1">
    <location>
        <begin position="199"/>
        <end position="208"/>
    </location>
</feature>
<evidence type="ECO:0000259" key="2">
    <source>
        <dbReference type="Pfam" id="PF05598"/>
    </source>
</evidence>
<evidence type="ECO:0000313" key="4">
    <source>
        <dbReference type="EMBL" id="STO07118.1"/>
    </source>
</evidence>
<evidence type="ECO:0000256" key="1">
    <source>
        <dbReference type="SAM" id="MobiDB-lite"/>
    </source>
</evidence>
<evidence type="ECO:0000313" key="5">
    <source>
        <dbReference type="Proteomes" id="UP000254060"/>
    </source>
</evidence>
<dbReference type="InterPro" id="IPR025668">
    <property type="entry name" value="Tnp_DDE_dom"/>
</dbReference>
<feature type="domain" description="Transposase DDE" evidence="3">
    <location>
        <begin position="326"/>
        <end position="445"/>
    </location>
</feature>